<dbReference type="PANTHER" id="PTHR19959:SF119">
    <property type="entry name" value="FUNGAL LIPASE-LIKE DOMAIN-CONTAINING PROTEIN"/>
    <property type="match status" value="1"/>
</dbReference>
<gene>
    <name evidence="1" type="ORF">DL764_006206</name>
</gene>
<organism evidence="1 2">
    <name type="scientific">Monosporascus ibericus</name>
    <dbReference type="NCBI Taxonomy" id="155417"/>
    <lineage>
        <taxon>Eukaryota</taxon>
        <taxon>Fungi</taxon>
        <taxon>Dikarya</taxon>
        <taxon>Ascomycota</taxon>
        <taxon>Pezizomycotina</taxon>
        <taxon>Sordariomycetes</taxon>
        <taxon>Xylariomycetidae</taxon>
        <taxon>Xylariales</taxon>
        <taxon>Xylariales incertae sedis</taxon>
        <taxon>Monosporascus</taxon>
    </lineage>
</organism>
<sequence>MELFRIDHEIATSLHGMDDEELRSFAELQEDPASNEQIELYIYTRFFIFKRTSLTEHLEQAILRTEGWIAETAVDNPDRARRCDILDMMSTLMSQHRLILEDVIHALPVIRQLQDQATSLAEIYQRTGNMVHLNEAIRIMEQAIDMVGGYIQPRMLNNLGAMLSRRFERTDSIDDLNRAVDVAGQAVDVTPQDHLDRAAILYNLGNRLRKRFERTGSMDDLNRAVDVASQVVNATSQDHSDRASRLNNLGNWFCVRFERTGSINDLNRAVDVAEQVIDATPQGHRYQAGYLNNLGNWLDDLNRAIDVAGQAVNATPQGHFNRGGYLSNLGNNLSIRFERFGSIDDIGRAVDITSQAVDVTPQGHRYRAGYLNNLGNNLGTRFERTGSIDDLNRAVHVAGQAVDATPQDHPDRAGRLNNFGNRLGTRFERTGSVDDLNRALSSYREGWRCYTASPSIRIPSALQAARILASQKDWEGSSQLLQEAVNLLPTVSPRSLKHTDKQHMLADSAGLASMAAAISLTAGKDVFHALQLLELGRGVIASLLMDMRGDISDLKRKHPSLADEFISLRDELGSPEERLTFPSSGDNVSLWELQAKRRREADQKFSELIMRIRAQPSFDRFLLPPTADELMAAANPDPIIVVNLSSYRCDAFLVERDRIRVLELPSLTLKDVQEWAGNLREPRRAASFDITPLLRWLWDVAARPSLDSLGFREPASDDNYPHVKPSLPIAPIKANYTDTT</sequence>
<dbReference type="Gene3D" id="1.25.40.10">
    <property type="entry name" value="Tetratricopeptide repeat domain"/>
    <property type="match status" value="1"/>
</dbReference>
<dbReference type="STRING" id="155417.A0A4Q4T5Q4"/>
<dbReference type="Proteomes" id="UP000293360">
    <property type="component" value="Unassembled WGS sequence"/>
</dbReference>
<dbReference type="PANTHER" id="PTHR19959">
    <property type="entry name" value="KINESIN LIGHT CHAIN"/>
    <property type="match status" value="1"/>
</dbReference>
<keyword evidence="2" id="KW-1185">Reference proteome</keyword>
<dbReference type="AlphaFoldDB" id="A0A4Q4T5Q4"/>
<protein>
    <submittedName>
        <fullName evidence="1">Uncharacterized protein</fullName>
    </submittedName>
</protein>
<proteinExistence type="predicted"/>
<dbReference type="EMBL" id="QJNU01000359">
    <property type="protein sequence ID" value="RYP01436.1"/>
    <property type="molecule type" value="Genomic_DNA"/>
</dbReference>
<evidence type="ECO:0000313" key="2">
    <source>
        <dbReference type="Proteomes" id="UP000293360"/>
    </source>
</evidence>
<accession>A0A4Q4T5Q4</accession>
<reference evidence="1 2" key="1">
    <citation type="submission" date="2018-06" db="EMBL/GenBank/DDBJ databases">
        <title>Complete Genomes of Monosporascus.</title>
        <authorList>
            <person name="Robinson A.J."/>
            <person name="Natvig D.O."/>
        </authorList>
    </citation>
    <scope>NUCLEOTIDE SEQUENCE [LARGE SCALE GENOMIC DNA]</scope>
    <source>
        <strain evidence="1 2">CBS 110550</strain>
    </source>
</reference>
<dbReference type="Gene3D" id="1.10.150.90">
    <property type="entry name" value="Immunodeficiency lentiviruses, gag gene matrix protein p17"/>
    <property type="match status" value="1"/>
</dbReference>
<dbReference type="InterPro" id="IPR012344">
    <property type="entry name" value="Matrix_HIV/RSV_N"/>
</dbReference>
<name>A0A4Q4T5Q4_9PEZI</name>
<dbReference type="InterPro" id="IPR011990">
    <property type="entry name" value="TPR-like_helical_dom_sf"/>
</dbReference>
<dbReference type="Pfam" id="PF13374">
    <property type="entry name" value="TPR_10"/>
    <property type="match status" value="1"/>
</dbReference>
<dbReference type="SUPFAM" id="SSF48452">
    <property type="entry name" value="TPR-like"/>
    <property type="match status" value="2"/>
</dbReference>
<evidence type="ECO:0000313" key="1">
    <source>
        <dbReference type="EMBL" id="RYP01436.1"/>
    </source>
</evidence>
<comment type="caution">
    <text evidence="1">The sequence shown here is derived from an EMBL/GenBank/DDBJ whole genome shotgun (WGS) entry which is preliminary data.</text>
</comment>
<dbReference type="OrthoDB" id="9991317at2759"/>